<dbReference type="InterPro" id="IPR005495">
    <property type="entry name" value="LptG/LptF_permease"/>
</dbReference>
<sequence length="364" mass="41797">MKILHRYILKDILFSFIIGFSFFNLILLIGVIFDLTELIFIKKAALLEVMKLLLFILPSFFNIVIPLSLLFASLLTFGHLSAEGEIIALLSSGISLFRIEKTLLVFGLILSGISFYFSWSITPWCNFQYSQTYEKIIFARPTMQIKEGTIIDLEGKKFYTYHLDSKTDRMERIILYEFMPQGDFLFPQITIAREGKFEKEVLKLKEVALYRFGNEHRLTQQGKFDSQSIYLTDQLSQKEREWKRNDELSLSIISQKIREEKARENPSSEEIKELGIEFHSRTAMPLATLLFALIAVPLGITMKRKGKSLSLGVSLIIAIVYYVLFLAAKFLARGELLSPYLAMWLPNILLGIAAVWLTAKSAKI</sequence>
<dbReference type="Pfam" id="PF03739">
    <property type="entry name" value="LptF_LptG"/>
    <property type="match status" value="1"/>
</dbReference>
<keyword evidence="3 6" id="KW-0812">Transmembrane</keyword>
<evidence type="ECO:0000256" key="1">
    <source>
        <dbReference type="ARBA" id="ARBA00004651"/>
    </source>
</evidence>
<evidence type="ECO:0000256" key="3">
    <source>
        <dbReference type="ARBA" id="ARBA00022692"/>
    </source>
</evidence>
<feature type="transmembrane region" description="Helical" evidence="6">
    <location>
        <begin position="53"/>
        <end position="82"/>
    </location>
</feature>
<keyword evidence="2" id="KW-1003">Cell membrane</keyword>
<evidence type="ECO:0000256" key="4">
    <source>
        <dbReference type="ARBA" id="ARBA00022989"/>
    </source>
</evidence>
<evidence type="ECO:0000256" key="2">
    <source>
        <dbReference type="ARBA" id="ARBA00022475"/>
    </source>
</evidence>
<evidence type="ECO:0000256" key="6">
    <source>
        <dbReference type="SAM" id="Phobius"/>
    </source>
</evidence>
<keyword evidence="4 6" id="KW-1133">Transmembrane helix</keyword>
<feature type="transmembrane region" description="Helical" evidence="6">
    <location>
        <begin position="283"/>
        <end position="302"/>
    </location>
</feature>
<dbReference type="AlphaFoldDB" id="A0A0F9LLY0"/>
<evidence type="ECO:0008006" key="8">
    <source>
        <dbReference type="Google" id="ProtNLM"/>
    </source>
</evidence>
<comment type="subcellular location">
    <subcellularLocation>
        <location evidence="1">Cell membrane</location>
        <topology evidence="1">Multi-pass membrane protein</topology>
    </subcellularLocation>
</comment>
<dbReference type="EMBL" id="LAZR01012131">
    <property type="protein sequence ID" value="KKM34776.1"/>
    <property type="molecule type" value="Genomic_DNA"/>
</dbReference>
<keyword evidence="5 6" id="KW-0472">Membrane</keyword>
<organism evidence="7">
    <name type="scientific">marine sediment metagenome</name>
    <dbReference type="NCBI Taxonomy" id="412755"/>
    <lineage>
        <taxon>unclassified sequences</taxon>
        <taxon>metagenomes</taxon>
        <taxon>ecological metagenomes</taxon>
    </lineage>
</organism>
<dbReference type="PANTHER" id="PTHR33529">
    <property type="entry name" value="SLR0882 PROTEIN-RELATED"/>
    <property type="match status" value="1"/>
</dbReference>
<dbReference type="GO" id="GO:0043190">
    <property type="term" value="C:ATP-binding cassette (ABC) transporter complex"/>
    <property type="evidence" value="ECO:0007669"/>
    <property type="project" value="TreeGrafter"/>
</dbReference>
<dbReference type="PANTHER" id="PTHR33529:SF6">
    <property type="entry name" value="YJGP_YJGQ FAMILY PERMEASE"/>
    <property type="match status" value="1"/>
</dbReference>
<protein>
    <recommendedName>
        <fullName evidence="8">YjgP/YjgQ family permease</fullName>
    </recommendedName>
</protein>
<gene>
    <name evidence="7" type="ORF">LCGC14_1565040</name>
</gene>
<dbReference type="GO" id="GO:0015920">
    <property type="term" value="P:lipopolysaccharide transport"/>
    <property type="evidence" value="ECO:0007669"/>
    <property type="project" value="TreeGrafter"/>
</dbReference>
<feature type="transmembrane region" description="Helical" evidence="6">
    <location>
        <begin position="340"/>
        <end position="359"/>
    </location>
</feature>
<comment type="caution">
    <text evidence="7">The sequence shown here is derived from an EMBL/GenBank/DDBJ whole genome shotgun (WGS) entry which is preliminary data.</text>
</comment>
<reference evidence="7" key="1">
    <citation type="journal article" date="2015" name="Nature">
        <title>Complex archaea that bridge the gap between prokaryotes and eukaryotes.</title>
        <authorList>
            <person name="Spang A."/>
            <person name="Saw J.H."/>
            <person name="Jorgensen S.L."/>
            <person name="Zaremba-Niedzwiedzka K."/>
            <person name="Martijn J."/>
            <person name="Lind A.E."/>
            <person name="van Eijk R."/>
            <person name="Schleper C."/>
            <person name="Guy L."/>
            <person name="Ettema T.J."/>
        </authorList>
    </citation>
    <scope>NUCLEOTIDE SEQUENCE</scope>
</reference>
<accession>A0A0F9LLY0</accession>
<evidence type="ECO:0000256" key="5">
    <source>
        <dbReference type="ARBA" id="ARBA00023136"/>
    </source>
</evidence>
<proteinExistence type="predicted"/>
<feature type="transmembrane region" description="Helical" evidence="6">
    <location>
        <begin position="12"/>
        <end position="33"/>
    </location>
</feature>
<evidence type="ECO:0000313" key="7">
    <source>
        <dbReference type="EMBL" id="KKM34776.1"/>
    </source>
</evidence>
<name>A0A0F9LLY0_9ZZZZ</name>
<feature type="transmembrane region" description="Helical" evidence="6">
    <location>
        <begin position="309"/>
        <end position="328"/>
    </location>
</feature>
<feature type="transmembrane region" description="Helical" evidence="6">
    <location>
        <begin position="103"/>
        <end position="121"/>
    </location>
</feature>